<feature type="domain" description="AP180 N-terminal homology (ANTH)" evidence="1">
    <location>
        <begin position="61"/>
        <end position="113"/>
    </location>
</feature>
<dbReference type="GO" id="GO:0006900">
    <property type="term" value="P:vesicle budding from membrane"/>
    <property type="evidence" value="ECO:0007669"/>
    <property type="project" value="TreeGrafter"/>
</dbReference>
<reference evidence="2 3" key="1">
    <citation type="submission" date="2019-09" db="EMBL/GenBank/DDBJ databases">
        <title>A chromosome-level genome assembly of the Chinese tupelo Nyssa sinensis.</title>
        <authorList>
            <person name="Yang X."/>
            <person name="Kang M."/>
            <person name="Yang Y."/>
            <person name="Xiong H."/>
            <person name="Wang M."/>
            <person name="Zhang Z."/>
            <person name="Wang Z."/>
            <person name="Wu H."/>
            <person name="Ma T."/>
            <person name="Liu J."/>
            <person name="Xi Z."/>
        </authorList>
    </citation>
    <scope>NUCLEOTIDE SEQUENCE [LARGE SCALE GENOMIC DNA]</scope>
    <source>
        <strain evidence="2">J267</strain>
        <tissue evidence="2">Leaf</tissue>
    </source>
</reference>
<dbReference type="PANTHER" id="PTHR22951:SF62">
    <property type="entry name" value="ASSEMBLY PLANT-LIKE PROTEIN, PUTATIVE-RELATED"/>
    <property type="match status" value="1"/>
</dbReference>
<organism evidence="2 3">
    <name type="scientific">Nyssa sinensis</name>
    <dbReference type="NCBI Taxonomy" id="561372"/>
    <lineage>
        <taxon>Eukaryota</taxon>
        <taxon>Viridiplantae</taxon>
        <taxon>Streptophyta</taxon>
        <taxon>Embryophyta</taxon>
        <taxon>Tracheophyta</taxon>
        <taxon>Spermatophyta</taxon>
        <taxon>Magnoliopsida</taxon>
        <taxon>eudicotyledons</taxon>
        <taxon>Gunneridae</taxon>
        <taxon>Pentapetalae</taxon>
        <taxon>asterids</taxon>
        <taxon>Cornales</taxon>
        <taxon>Nyssaceae</taxon>
        <taxon>Nyssa</taxon>
    </lineage>
</organism>
<dbReference type="GO" id="GO:0005905">
    <property type="term" value="C:clathrin-coated pit"/>
    <property type="evidence" value="ECO:0007669"/>
    <property type="project" value="TreeGrafter"/>
</dbReference>
<protein>
    <recommendedName>
        <fullName evidence="1">AP180 N-terminal homology (ANTH) domain-containing protein</fullName>
    </recommendedName>
</protein>
<dbReference type="GO" id="GO:0005545">
    <property type="term" value="F:1-phosphatidylinositol binding"/>
    <property type="evidence" value="ECO:0007669"/>
    <property type="project" value="InterPro"/>
</dbReference>
<evidence type="ECO:0000259" key="1">
    <source>
        <dbReference type="Pfam" id="PF07651"/>
    </source>
</evidence>
<dbReference type="Proteomes" id="UP000325577">
    <property type="component" value="Linkage Group LG3"/>
</dbReference>
<dbReference type="GO" id="GO:0072583">
    <property type="term" value="P:clathrin-dependent endocytosis"/>
    <property type="evidence" value="ECO:0007669"/>
    <property type="project" value="InterPro"/>
</dbReference>
<dbReference type="Gene3D" id="1.20.58.150">
    <property type="entry name" value="ANTH domain"/>
    <property type="match status" value="1"/>
</dbReference>
<gene>
    <name evidence="2" type="ORF">F0562_007623</name>
</gene>
<sequence>MSEFRDKPSYGMNRRSKSYRDFGESVKQEEIKEAIPVREMKLERVLETLNQLLRLLDGFLAYRFLEMEYVDCAKAFDAYVGTTKRIDGLVGFDGWCKDIGVARSFEYPEVQSFACDF</sequence>
<dbReference type="GO" id="GO:0000149">
    <property type="term" value="F:SNARE binding"/>
    <property type="evidence" value="ECO:0007669"/>
    <property type="project" value="TreeGrafter"/>
</dbReference>
<dbReference type="Pfam" id="PF07651">
    <property type="entry name" value="ANTH"/>
    <property type="match status" value="1"/>
</dbReference>
<dbReference type="InterPro" id="IPR014712">
    <property type="entry name" value="ANTH_dom_sf"/>
</dbReference>
<dbReference type="GO" id="GO:0005546">
    <property type="term" value="F:phosphatidylinositol-4,5-bisphosphate binding"/>
    <property type="evidence" value="ECO:0007669"/>
    <property type="project" value="TreeGrafter"/>
</dbReference>
<dbReference type="GO" id="GO:0032050">
    <property type="term" value="F:clathrin heavy chain binding"/>
    <property type="evidence" value="ECO:0007669"/>
    <property type="project" value="TreeGrafter"/>
</dbReference>
<dbReference type="OrthoDB" id="1616136at2759"/>
<name>A0A5J5A6X3_9ASTE</name>
<dbReference type="SUPFAM" id="SSF89009">
    <property type="entry name" value="GAT-like domain"/>
    <property type="match status" value="1"/>
</dbReference>
<dbReference type="GO" id="GO:0030136">
    <property type="term" value="C:clathrin-coated vesicle"/>
    <property type="evidence" value="ECO:0007669"/>
    <property type="project" value="InterPro"/>
</dbReference>
<dbReference type="InterPro" id="IPR011417">
    <property type="entry name" value="ANTH_dom"/>
</dbReference>
<dbReference type="EMBL" id="CM018046">
    <property type="protein sequence ID" value="KAA8525768.1"/>
    <property type="molecule type" value="Genomic_DNA"/>
</dbReference>
<evidence type="ECO:0000313" key="2">
    <source>
        <dbReference type="EMBL" id="KAA8525768.1"/>
    </source>
</evidence>
<evidence type="ECO:0000313" key="3">
    <source>
        <dbReference type="Proteomes" id="UP000325577"/>
    </source>
</evidence>
<keyword evidence="3" id="KW-1185">Reference proteome</keyword>
<dbReference type="InterPro" id="IPR045192">
    <property type="entry name" value="AP180-like"/>
</dbReference>
<proteinExistence type="predicted"/>
<dbReference type="AlphaFoldDB" id="A0A5J5A6X3"/>
<accession>A0A5J5A6X3</accession>
<dbReference type="PANTHER" id="PTHR22951">
    <property type="entry name" value="CLATHRIN ASSEMBLY PROTEIN"/>
    <property type="match status" value="1"/>
</dbReference>
<dbReference type="GO" id="GO:0048268">
    <property type="term" value="P:clathrin coat assembly"/>
    <property type="evidence" value="ECO:0007669"/>
    <property type="project" value="InterPro"/>
</dbReference>